<dbReference type="SUPFAM" id="SSF56281">
    <property type="entry name" value="Metallo-hydrolase/oxidoreductase"/>
    <property type="match status" value="1"/>
</dbReference>
<dbReference type="InterPro" id="IPR036866">
    <property type="entry name" value="RibonucZ/Hydroxyglut_hydro"/>
</dbReference>
<comment type="similarity">
    <text evidence="2">In the C-terminal section; belongs to the flavodoxin reductase family.</text>
</comment>
<dbReference type="EMBL" id="JANQDH010000016">
    <property type="protein sequence ID" value="MDH6059322.1"/>
    <property type="molecule type" value="Genomic_DNA"/>
</dbReference>
<sequence>MVILTQPTKGINVGRLTVQTVEIAAKTTAIRCLDWDRERFDVEFGLRNGTTYNSFLIAGEKVALVDTSHGKFKELYLEILTGLIDVNKIDYLVISHTEPDHSGLVKDILQLAPDITVVGSKVAIQFLENIIHLPFKSLLVKSGECLDLGNGHKLEFISAPNLHWPDTILTYDHKTGILYTCDVFGMHYCDDHTYDEYVANIAEDFKYYYDCLMKPNARSVLAALKRIENLNINQINTVATGHGPLLKYHITAWLDEYKTWSLSQAKTEILVAVFYGENYGYSEHLAYILAHGCSTTGVAVELMDMNSAEPQEVRELVSEAGGVVIAMPCQNSAPAQVALNTILAAVHQRQAIGLLESGGGEDEPIYPLRNQFQELGLIEAFPPILIKEIPGEAMEKLCEEAGTDMGQWLKCEGKSRWAGNGNNQKNISIKTKLEEALGRISSGLYIVTTKKGEMQGAMLASWVIQASLQPLGVAIAVSKERAIASLMHLGDGFVLNVLGEENYQGLIKHFLKRFPPGANRFEGIKTYAASNNSPILAEALAYMECEVTSRMDCGDHWVIYSIVTTGRVANVNGLSTVHHRKIGNHY</sequence>
<dbReference type="SUPFAM" id="SSF52218">
    <property type="entry name" value="Flavoproteins"/>
    <property type="match status" value="1"/>
</dbReference>
<evidence type="ECO:0000256" key="4">
    <source>
        <dbReference type="ARBA" id="ARBA00022448"/>
    </source>
</evidence>
<comment type="caution">
    <text evidence="10">The sequence shown here is derived from an EMBL/GenBank/DDBJ whole genome shotgun (WGS) entry which is preliminary data.</text>
</comment>
<dbReference type="GO" id="GO:0046872">
    <property type="term" value="F:metal ion binding"/>
    <property type="evidence" value="ECO:0007669"/>
    <property type="project" value="UniProtKB-KW"/>
</dbReference>
<dbReference type="RefSeq" id="WP_280653338.1">
    <property type="nucleotide sequence ID" value="NZ_JANQDH010000016.1"/>
</dbReference>
<keyword evidence="6" id="KW-0249">Electron transport</keyword>
<dbReference type="SMART" id="SM00903">
    <property type="entry name" value="Flavin_Reduct"/>
    <property type="match status" value="1"/>
</dbReference>
<keyword evidence="7" id="KW-0408">Iron</keyword>
<keyword evidence="5" id="KW-0479">Metal-binding</keyword>
<gene>
    <name evidence="10" type="ORF">NWP17_02515</name>
</gene>
<organism evidence="10 11">
    <name type="scientific">Chrysosporum bergii ANA360D</name>
    <dbReference type="NCBI Taxonomy" id="617107"/>
    <lineage>
        <taxon>Bacteria</taxon>
        <taxon>Bacillati</taxon>
        <taxon>Cyanobacteriota</taxon>
        <taxon>Cyanophyceae</taxon>
        <taxon>Nostocales</taxon>
        <taxon>Nodulariaceae</taxon>
        <taxon>Chrysosporum</taxon>
    </lineage>
</organism>
<dbReference type="Gene3D" id="2.30.110.10">
    <property type="entry name" value="Electron Transport, Fmn-binding Protein, Chain A"/>
    <property type="match status" value="1"/>
</dbReference>
<evidence type="ECO:0000313" key="11">
    <source>
        <dbReference type="Proteomes" id="UP001159387"/>
    </source>
</evidence>
<dbReference type="InterPro" id="IPR051285">
    <property type="entry name" value="NADH_oxidoreductase_modular"/>
</dbReference>
<dbReference type="Pfam" id="PF19583">
    <property type="entry name" value="ODP"/>
    <property type="match status" value="1"/>
</dbReference>
<dbReference type="InterPro" id="IPR008254">
    <property type="entry name" value="Flavodoxin/NO_synth"/>
</dbReference>
<dbReference type="Gene3D" id="3.40.50.360">
    <property type="match status" value="1"/>
</dbReference>
<evidence type="ECO:0000313" key="10">
    <source>
        <dbReference type="EMBL" id="MDH6059322.1"/>
    </source>
</evidence>
<dbReference type="CDD" id="cd07709">
    <property type="entry name" value="flavodiiron_proteins_MBL-fold"/>
    <property type="match status" value="1"/>
</dbReference>
<dbReference type="Pfam" id="PF01613">
    <property type="entry name" value="Flavin_Reduct"/>
    <property type="match status" value="1"/>
</dbReference>
<evidence type="ECO:0000256" key="3">
    <source>
        <dbReference type="ARBA" id="ARBA00007121"/>
    </source>
</evidence>
<dbReference type="SUPFAM" id="SSF50475">
    <property type="entry name" value="FMN-binding split barrel"/>
    <property type="match status" value="1"/>
</dbReference>
<dbReference type="SMART" id="SM00849">
    <property type="entry name" value="Lactamase_B"/>
    <property type="match status" value="1"/>
</dbReference>
<feature type="domain" description="Flavodoxin-like" evidence="9">
    <location>
        <begin position="271"/>
        <end position="406"/>
    </location>
</feature>
<protein>
    <submittedName>
        <fullName evidence="10">Diflavin flavoprotein</fullName>
    </submittedName>
</protein>
<evidence type="ECO:0000256" key="5">
    <source>
        <dbReference type="ARBA" id="ARBA00022723"/>
    </source>
</evidence>
<dbReference type="AlphaFoldDB" id="A0AA43KAL9"/>
<dbReference type="InterPro" id="IPR045761">
    <property type="entry name" value="ODP_dom"/>
</dbReference>
<evidence type="ECO:0000256" key="8">
    <source>
        <dbReference type="ARBA" id="ARBA00025633"/>
    </source>
</evidence>
<dbReference type="InterPro" id="IPR029039">
    <property type="entry name" value="Flavoprotein-like_sf"/>
</dbReference>
<comment type="similarity">
    <text evidence="3">In the N-terminal section; belongs to the zinc metallo-hydrolase group 3 family.</text>
</comment>
<evidence type="ECO:0000256" key="1">
    <source>
        <dbReference type="ARBA" id="ARBA00001962"/>
    </source>
</evidence>
<accession>A0AA43KAL9</accession>
<dbReference type="PANTHER" id="PTHR32145:SF11">
    <property type="entry name" value="DIFLAVIN FLAVOPROTEIN A 2-RELATED"/>
    <property type="match status" value="1"/>
</dbReference>
<reference evidence="10 11" key="1">
    <citation type="journal article" date="2023" name="J. Phycol.">
        <title>Chrysosporum ovalisporum is synonymous with the true-branching cyanobacterium Umezakia natans (Nostocales/Aphanizomenonaceae).</title>
        <authorList>
            <person name="McGregor G.B."/>
            <person name="Sendall B.C."/>
            <person name="Niiyama Y."/>
            <person name="Tuji A."/>
            <person name="Willis A."/>
        </authorList>
    </citation>
    <scope>NUCLEOTIDE SEQUENCE [LARGE SCALE GENOMIC DNA]</scope>
    <source>
        <strain evidence="10 11">ANA360D</strain>
    </source>
</reference>
<evidence type="ECO:0000256" key="7">
    <source>
        <dbReference type="ARBA" id="ARBA00023004"/>
    </source>
</evidence>
<name>A0AA43KAL9_9CYAN</name>
<keyword evidence="11" id="KW-1185">Reference proteome</keyword>
<evidence type="ECO:0000259" key="9">
    <source>
        <dbReference type="PROSITE" id="PS50902"/>
    </source>
</evidence>
<dbReference type="GO" id="GO:0016646">
    <property type="term" value="F:oxidoreductase activity, acting on the CH-NH group of donors, NAD or NADP as acceptor"/>
    <property type="evidence" value="ECO:0007669"/>
    <property type="project" value="UniProtKB-ARBA"/>
</dbReference>
<dbReference type="PANTHER" id="PTHR32145">
    <property type="entry name" value="DIFLAVIN FLAVOPROTEIN A 2-RELATED"/>
    <property type="match status" value="1"/>
</dbReference>
<dbReference type="GO" id="GO:0010181">
    <property type="term" value="F:FMN binding"/>
    <property type="evidence" value="ECO:0007669"/>
    <property type="project" value="InterPro"/>
</dbReference>
<dbReference type="Proteomes" id="UP001159387">
    <property type="component" value="Unassembled WGS sequence"/>
</dbReference>
<comment type="function">
    <text evidence="8">Mediates electron transfer from NADH to oxygen, reducing it to water. This modular protein has 3 redox cofactors, in other organisms the same activity requires 2 or 3 proteins.</text>
</comment>
<dbReference type="InterPro" id="IPR002563">
    <property type="entry name" value="Flavin_Rdtase-like_dom"/>
</dbReference>
<dbReference type="PROSITE" id="PS50902">
    <property type="entry name" value="FLAVODOXIN_LIKE"/>
    <property type="match status" value="1"/>
</dbReference>
<comment type="cofactor">
    <cofactor evidence="1">
        <name>Fe cation</name>
        <dbReference type="ChEBI" id="CHEBI:24875"/>
    </cofactor>
</comment>
<evidence type="ECO:0000256" key="6">
    <source>
        <dbReference type="ARBA" id="ARBA00022982"/>
    </source>
</evidence>
<dbReference type="InterPro" id="IPR001279">
    <property type="entry name" value="Metallo-B-lactamas"/>
</dbReference>
<dbReference type="Gene3D" id="3.60.15.10">
    <property type="entry name" value="Ribonuclease Z/Hydroxyacylglutathione hydrolase-like"/>
    <property type="match status" value="1"/>
</dbReference>
<evidence type="ECO:0000256" key="2">
    <source>
        <dbReference type="ARBA" id="ARBA00006098"/>
    </source>
</evidence>
<keyword evidence="4" id="KW-0813">Transport</keyword>
<dbReference type="InterPro" id="IPR012349">
    <property type="entry name" value="Split_barrel_FMN-bd"/>
</dbReference>
<proteinExistence type="inferred from homology"/>